<feature type="region of interest" description="Disordered" evidence="1">
    <location>
        <begin position="271"/>
        <end position="363"/>
    </location>
</feature>
<evidence type="ECO:0000313" key="2">
    <source>
        <dbReference type="EMBL" id="KAH8984505.1"/>
    </source>
</evidence>
<dbReference type="AlphaFoldDB" id="A0AAD4LCM9"/>
<dbReference type="Pfam" id="PF20414">
    <property type="entry name" value="DUF6698"/>
    <property type="match status" value="1"/>
</dbReference>
<evidence type="ECO:0000256" key="1">
    <source>
        <dbReference type="SAM" id="MobiDB-lite"/>
    </source>
</evidence>
<organism evidence="2 3">
    <name type="scientific">Lactarius akahatsu</name>
    <dbReference type="NCBI Taxonomy" id="416441"/>
    <lineage>
        <taxon>Eukaryota</taxon>
        <taxon>Fungi</taxon>
        <taxon>Dikarya</taxon>
        <taxon>Basidiomycota</taxon>
        <taxon>Agaricomycotina</taxon>
        <taxon>Agaricomycetes</taxon>
        <taxon>Russulales</taxon>
        <taxon>Russulaceae</taxon>
        <taxon>Lactarius</taxon>
    </lineage>
</organism>
<accession>A0AAD4LCM9</accession>
<reference evidence="2" key="1">
    <citation type="submission" date="2022-01" db="EMBL/GenBank/DDBJ databases">
        <title>Comparative genomics reveals a dynamic genome evolution in the ectomycorrhizal milk-cap (Lactarius) mushrooms.</title>
        <authorList>
            <consortium name="DOE Joint Genome Institute"/>
            <person name="Lebreton A."/>
            <person name="Tang N."/>
            <person name="Kuo A."/>
            <person name="LaButti K."/>
            <person name="Drula E."/>
            <person name="Barry K."/>
            <person name="Clum A."/>
            <person name="Lipzen A."/>
            <person name="Mousain D."/>
            <person name="Ng V."/>
            <person name="Wang R."/>
            <person name="Wang X."/>
            <person name="Dai Y."/>
            <person name="Henrissat B."/>
            <person name="Grigoriev I.V."/>
            <person name="Guerin-Laguette A."/>
            <person name="Yu F."/>
            <person name="Martin F.M."/>
        </authorList>
    </citation>
    <scope>NUCLEOTIDE SEQUENCE</scope>
    <source>
        <strain evidence="2">QP</strain>
    </source>
</reference>
<dbReference type="EMBL" id="JAKELL010000075">
    <property type="protein sequence ID" value="KAH8984505.1"/>
    <property type="molecule type" value="Genomic_DNA"/>
</dbReference>
<comment type="caution">
    <text evidence="2">The sequence shown here is derived from an EMBL/GenBank/DDBJ whole genome shotgun (WGS) entry which is preliminary data.</text>
</comment>
<name>A0AAD4LCM9_9AGAM</name>
<proteinExistence type="predicted"/>
<dbReference type="InterPro" id="IPR046521">
    <property type="entry name" value="DUF6698"/>
</dbReference>
<protein>
    <submittedName>
        <fullName evidence="2">Uncharacterized protein</fullName>
    </submittedName>
</protein>
<evidence type="ECO:0000313" key="3">
    <source>
        <dbReference type="Proteomes" id="UP001201163"/>
    </source>
</evidence>
<keyword evidence="3" id="KW-1185">Reference proteome</keyword>
<feature type="compositionally biased region" description="Basic residues" evidence="1">
    <location>
        <begin position="348"/>
        <end position="363"/>
    </location>
</feature>
<gene>
    <name evidence="2" type="ORF">EDB92DRAFT_1819043</name>
</gene>
<sequence>MYPVDYTTISEETYTAYAVHWSAALMFSASLQKHVKQQDPEMKDVEQAISSWTYSRIYLSEGMQNGRLSDAYCLKTNTAMLVNKTMDNLTLNRDSKSDRGFNHDTFGRLLIPIQHFVEYDSDPLRTKVNGGVKGYKVTAHDTPAFLYEDPSKYNPDDILFGFMQGYFLARLVNTSIVAYVAIQQAWSSKDEDFDYEEFANNIFKVFKENEEWPKQGPKPRSAALMRQRPRWQQLMRQQLGQQLMRQQLRWQQLKGWQLRWQQLMKRQLKGQQPRWQQLKGQRPRGQLLGNDRATMPGSPLTPSKSEGNIRANTPPHRHHNNNMEAPRLSQKCGNENNSQDKEQDLRVSNKKRSSQKKRGRCQY</sequence>
<feature type="compositionally biased region" description="Basic and acidic residues" evidence="1">
    <location>
        <begin position="338"/>
        <end position="347"/>
    </location>
</feature>
<dbReference type="Proteomes" id="UP001201163">
    <property type="component" value="Unassembled WGS sequence"/>
</dbReference>